<evidence type="ECO:0000313" key="3">
    <source>
        <dbReference type="Proteomes" id="UP001159363"/>
    </source>
</evidence>
<proteinExistence type="predicted"/>
<organism evidence="2 3">
    <name type="scientific">Dryococelus australis</name>
    <dbReference type="NCBI Taxonomy" id="614101"/>
    <lineage>
        <taxon>Eukaryota</taxon>
        <taxon>Metazoa</taxon>
        <taxon>Ecdysozoa</taxon>
        <taxon>Arthropoda</taxon>
        <taxon>Hexapoda</taxon>
        <taxon>Insecta</taxon>
        <taxon>Pterygota</taxon>
        <taxon>Neoptera</taxon>
        <taxon>Polyneoptera</taxon>
        <taxon>Phasmatodea</taxon>
        <taxon>Verophasmatodea</taxon>
        <taxon>Anareolatae</taxon>
        <taxon>Phasmatidae</taxon>
        <taxon>Eurycanthinae</taxon>
        <taxon>Dryococelus</taxon>
    </lineage>
</organism>
<feature type="region of interest" description="Disordered" evidence="1">
    <location>
        <begin position="70"/>
        <end position="91"/>
    </location>
</feature>
<comment type="caution">
    <text evidence="2">The sequence shown here is derived from an EMBL/GenBank/DDBJ whole genome shotgun (WGS) entry which is preliminary data.</text>
</comment>
<feature type="compositionally biased region" description="Basic and acidic residues" evidence="1">
    <location>
        <begin position="24"/>
        <end position="42"/>
    </location>
</feature>
<accession>A0ABQ9GCJ3</accession>
<dbReference type="Proteomes" id="UP001159363">
    <property type="component" value="Chromosome 13"/>
</dbReference>
<reference evidence="2 3" key="1">
    <citation type="submission" date="2023-02" db="EMBL/GenBank/DDBJ databases">
        <title>LHISI_Scaffold_Assembly.</title>
        <authorList>
            <person name="Stuart O.P."/>
            <person name="Cleave R."/>
            <person name="Magrath M.J.L."/>
            <person name="Mikheyev A.S."/>
        </authorList>
    </citation>
    <scope>NUCLEOTIDE SEQUENCE [LARGE SCALE GENOMIC DNA]</scope>
    <source>
        <strain evidence="2">Daus_M_001</strain>
        <tissue evidence="2">Leg muscle</tissue>
    </source>
</reference>
<protein>
    <submittedName>
        <fullName evidence="2">Uncharacterized protein</fullName>
    </submittedName>
</protein>
<gene>
    <name evidence="2" type="ORF">PR048_030818</name>
</gene>
<name>A0ABQ9GCJ3_9NEOP</name>
<evidence type="ECO:0000313" key="2">
    <source>
        <dbReference type="EMBL" id="KAJ8869246.1"/>
    </source>
</evidence>
<sequence length="681" mass="75961">MASVTAWASPCCGACLNAPANIQRERGNGSKEPPRQPGHEPQDQFVNRVIYKVTSIRGSEGVKVGSCHITQTTGQDGPADGGFVPRSRDNIKPSATNVANTLRKLHHVMFIVALQIPLTAMLITLSDCLSEDPHQDEALKMQLDGPLVTFRLNTQPPSTCNTATPVMDSRPGTGEIQTLLLLVSISMPSGNAVVQQSLSQNYSPPVNANRCGHLDFCMSETRDLLAGIVKSSHTSQQYYTTSFTNHDSWRLRHDLQTLNFTVLYALEPAPFLHWLLHRYEATPFLTELHVIGAHNCAVFIYWCTVTQDVPDTLCSNDKRCLIEQSRGRTQARLQSSYNISKDSLGVMIRLFSQLESRSASRLNESVATVILTGARSTTSELTPARMDEYVTNTVAVTMCFAPASAATELAANTHVETYSYSPFTDKFDFKRVYTEVTFAIGSGFIMHALDDSEPIADLQGNKKRIPCCEWLDNPPPTKRNRVRFPVRSLPDFCIWESCRTMPLVGGFFRVSPVSPAFPFRRRSILAFPNLFTRSLALTQKDMIDCKSFYTIKDIRLGQYQLGSPLVDDLPIMNAVKYMVVSGVVWTNRTMMSPNTATNRTGVHAVYSLTFPSSRRFALIGSLDPDVMSRPDLFTHSLKHYLPPTELFSHCSTPVRGMSEFPQPTNRTRVHVTTTRRRENSK</sequence>
<feature type="region of interest" description="Disordered" evidence="1">
    <location>
        <begin position="657"/>
        <end position="681"/>
    </location>
</feature>
<evidence type="ECO:0000256" key="1">
    <source>
        <dbReference type="SAM" id="MobiDB-lite"/>
    </source>
</evidence>
<dbReference type="EMBL" id="JARBHB010000014">
    <property type="protein sequence ID" value="KAJ8869246.1"/>
    <property type="molecule type" value="Genomic_DNA"/>
</dbReference>
<keyword evidence="3" id="KW-1185">Reference proteome</keyword>
<feature type="region of interest" description="Disordered" evidence="1">
    <location>
        <begin position="24"/>
        <end position="44"/>
    </location>
</feature>